<accession>A0AAN8RFS0</accession>
<evidence type="ECO:0000256" key="1">
    <source>
        <dbReference type="SAM" id="SignalP"/>
    </source>
</evidence>
<protein>
    <submittedName>
        <fullName evidence="2">Uncharacterized protein</fullName>
    </submittedName>
</protein>
<dbReference type="EMBL" id="JAVHNR010000007">
    <property type="protein sequence ID" value="KAK6336849.1"/>
    <property type="molecule type" value="Genomic_DNA"/>
</dbReference>
<evidence type="ECO:0000313" key="3">
    <source>
        <dbReference type="Proteomes" id="UP001313282"/>
    </source>
</evidence>
<name>A0AAN8RFS0_9PEZI</name>
<sequence length="314" mass="34430">MKIVSSLILSSALAFAVPQNVMKRESPPRFETDTVDITAPPLCSFLKQCPDGQTCAGERQLNKRLEGLCVEKLIECTGKYNSLDNTCPKDKKYMCVPRANRKECSKDNPSLVGVGRVPDDFDPQPPFCGHCVESSKFAGLRGLHSWLTVDTRCKDDHPSLCFDFLDKKNPGHCLDESFFKTADVCPEWLIDNACDENDACGSGQICVVVKCVKGDDPRRCGKKMCMPENVIDRLPKASAPASVVCTVKPITRTIAEKETSVETVTVTQPGGKPKTSTLIITRTRVIQGPKETVTVTVGSKKSKNSKQNGYDDGY</sequence>
<gene>
    <name evidence="2" type="ORF">TWF718_009637</name>
</gene>
<organism evidence="2 3">
    <name type="scientific">Orbilia javanica</name>
    <dbReference type="NCBI Taxonomy" id="47235"/>
    <lineage>
        <taxon>Eukaryota</taxon>
        <taxon>Fungi</taxon>
        <taxon>Dikarya</taxon>
        <taxon>Ascomycota</taxon>
        <taxon>Pezizomycotina</taxon>
        <taxon>Orbiliomycetes</taxon>
        <taxon>Orbiliales</taxon>
        <taxon>Orbiliaceae</taxon>
        <taxon>Orbilia</taxon>
    </lineage>
</organism>
<dbReference type="AlphaFoldDB" id="A0AAN8RFS0"/>
<dbReference type="Proteomes" id="UP001313282">
    <property type="component" value="Unassembled WGS sequence"/>
</dbReference>
<keyword evidence="3" id="KW-1185">Reference proteome</keyword>
<keyword evidence="1" id="KW-0732">Signal</keyword>
<evidence type="ECO:0000313" key="2">
    <source>
        <dbReference type="EMBL" id="KAK6336849.1"/>
    </source>
</evidence>
<proteinExistence type="predicted"/>
<feature type="chain" id="PRO_5043035995" evidence="1">
    <location>
        <begin position="19"/>
        <end position="314"/>
    </location>
</feature>
<reference evidence="2 3" key="1">
    <citation type="submission" date="2019-10" db="EMBL/GenBank/DDBJ databases">
        <authorList>
            <person name="Palmer J.M."/>
        </authorList>
    </citation>
    <scope>NUCLEOTIDE SEQUENCE [LARGE SCALE GENOMIC DNA]</scope>
    <source>
        <strain evidence="2 3">TWF718</strain>
    </source>
</reference>
<comment type="caution">
    <text evidence="2">The sequence shown here is derived from an EMBL/GenBank/DDBJ whole genome shotgun (WGS) entry which is preliminary data.</text>
</comment>
<feature type="signal peptide" evidence="1">
    <location>
        <begin position="1"/>
        <end position="18"/>
    </location>
</feature>